<proteinExistence type="predicted"/>
<accession>A0ABD5MK24</accession>
<feature type="domain" description="DUF8158" evidence="1">
    <location>
        <begin position="1"/>
        <end position="58"/>
    </location>
</feature>
<dbReference type="EMBL" id="JBHMAJ010000005">
    <property type="protein sequence ID" value="MFB9823857.1"/>
    <property type="molecule type" value="Genomic_DNA"/>
</dbReference>
<keyword evidence="3" id="KW-1185">Reference proteome</keyword>
<evidence type="ECO:0000259" key="1">
    <source>
        <dbReference type="Pfam" id="PF26488"/>
    </source>
</evidence>
<protein>
    <recommendedName>
        <fullName evidence="1">DUF8158 domain-containing protein</fullName>
    </recommendedName>
</protein>
<gene>
    <name evidence="2" type="ORF">ACFFOL_06705</name>
</gene>
<reference evidence="2" key="1">
    <citation type="submission" date="2024-09" db="EMBL/GenBank/DDBJ databases">
        <authorList>
            <person name="Sun Q."/>
        </authorList>
    </citation>
    <scope>NUCLEOTIDE SEQUENCE [LARGE SCALE GENOMIC DNA]</scope>
    <source>
        <strain evidence="2">JCM 31273</strain>
    </source>
</reference>
<organism evidence="2 3">
    <name type="scientific">Halobaculum roseum</name>
    <dbReference type="NCBI Taxonomy" id="2175149"/>
    <lineage>
        <taxon>Archaea</taxon>
        <taxon>Methanobacteriati</taxon>
        <taxon>Methanobacteriota</taxon>
        <taxon>Stenosarchaea group</taxon>
        <taxon>Halobacteria</taxon>
        <taxon>Halobacteriales</taxon>
        <taxon>Haloferacaceae</taxon>
        <taxon>Halobaculum</taxon>
    </lineage>
</organism>
<dbReference type="Proteomes" id="UP001589595">
    <property type="component" value="Unassembled WGS sequence"/>
</dbReference>
<comment type="caution">
    <text evidence="2">The sequence shown here is derived from an EMBL/GenBank/DDBJ whole genome shotgun (WGS) entry which is preliminary data.</text>
</comment>
<dbReference type="RefSeq" id="WP_225307784.1">
    <property type="nucleotide sequence ID" value="NZ_CP082287.1"/>
</dbReference>
<dbReference type="InterPro" id="IPR058471">
    <property type="entry name" value="DUF8158"/>
</dbReference>
<dbReference type="Pfam" id="PF26488">
    <property type="entry name" value="DUF8158"/>
    <property type="match status" value="1"/>
</dbReference>
<evidence type="ECO:0000313" key="2">
    <source>
        <dbReference type="EMBL" id="MFB9823857.1"/>
    </source>
</evidence>
<evidence type="ECO:0000313" key="3">
    <source>
        <dbReference type="Proteomes" id="UP001589595"/>
    </source>
</evidence>
<sequence>MATVVDRYGDAVVQAVIRRILVDGVPFRTAAADHDVAALDGVRIGTVATQVLRELNTDP</sequence>
<dbReference type="GeneID" id="300986655"/>
<dbReference type="AlphaFoldDB" id="A0ABD5MK24"/>
<name>A0ABD5MK24_9EURY</name>